<dbReference type="PANTHER" id="PTHR36154">
    <property type="entry name" value="DNA-BINDING TRANSCRIPTIONAL ACTIVATOR ALPA"/>
    <property type="match status" value="1"/>
</dbReference>
<dbReference type="EMBL" id="CP159925">
    <property type="protein sequence ID" value="XCO76814.1"/>
    <property type="molecule type" value="Genomic_DNA"/>
</dbReference>
<evidence type="ECO:0000313" key="1">
    <source>
        <dbReference type="EMBL" id="XCO76814.1"/>
    </source>
</evidence>
<gene>
    <name evidence="1" type="ORF">ABU614_08525</name>
</gene>
<dbReference type="SUPFAM" id="SSF46955">
    <property type="entry name" value="Putative DNA-binding domain"/>
    <property type="match status" value="1"/>
</dbReference>
<name>A0AAU8MYW7_9GAMM</name>
<protein>
    <submittedName>
        <fullName evidence="1">AlpA family transcriptional regulator</fullName>
    </submittedName>
</protein>
<accession>A0AAU8MYW7</accession>
<sequence length="81" mass="9251">MSNEHRPRRLIRIREVCDRVGLSKSTIYDRIGRGDFPKPVPLGTIVAWVEAEIDRWIEERIADRDERAAGAPREPSPVKSG</sequence>
<dbReference type="Gene3D" id="1.10.238.160">
    <property type="match status" value="1"/>
</dbReference>
<dbReference type="AlphaFoldDB" id="A0AAU8MYW7"/>
<dbReference type="RefSeq" id="WP_363800041.1">
    <property type="nucleotide sequence ID" value="NZ_CP159925.1"/>
</dbReference>
<dbReference type="PANTHER" id="PTHR36154:SF1">
    <property type="entry name" value="DNA-BINDING TRANSCRIPTIONAL ACTIVATOR ALPA"/>
    <property type="match status" value="1"/>
</dbReference>
<dbReference type="InterPro" id="IPR010260">
    <property type="entry name" value="AlpA"/>
</dbReference>
<dbReference type="InterPro" id="IPR009061">
    <property type="entry name" value="DNA-bd_dom_put_sf"/>
</dbReference>
<dbReference type="Pfam" id="PF05930">
    <property type="entry name" value="Phage_AlpA"/>
    <property type="match status" value="1"/>
</dbReference>
<organism evidence="1">
    <name type="scientific">Lysobacter firmicutimachus</name>
    <dbReference type="NCBI Taxonomy" id="1792846"/>
    <lineage>
        <taxon>Bacteria</taxon>
        <taxon>Pseudomonadati</taxon>
        <taxon>Pseudomonadota</taxon>
        <taxon>Gammaproteobacteria</taxon>
        <taxon>Lysobacterales</taxon>
        <taxon>Lysobacteraceae</taxon>
        <taxon>Lysobacter</taxon>
    </lineage>
</organism>
<proteinExistence type="predicted"/>
<dbReference type="InterPro" id="IPR052931">
    <property type="entry name" value="Prophage_regulatory_activator"/>
</dbReference>
<reference evidence="1" key="1">
    <citation type="submission" date="2024-06" db="EMBL/GenBank/DDBJ databases">
        <authorList>
            <person name="Li S."/>
        </authorList>
    </citation>
    <scope>NUCLEOTIDE SEQUENCE</scope>
    <source>
        <strain evidence="1">SR10</strain>
    </source>
</reference>